<evidence type="ECO:0000259" key="2">
    <source>
        <dbReference type="PROSITE" id="PS51178"/>
    </source>
</evidence>
<dbReference type="InterPro" id="IPR005543">
    <property type="entry name" value="PASTA_dom"/>
</dbReference>
<keyword evidence="1" id="KW-0812">Transmembrane</keyword>
<dbReference type="Pfam" id="PF03793">
    <property type="entry name" value="PASTA"/>
    <property type="match status" value="1"/>
</dbReference>
<evidence type="ECO:0000256" key="1">
    <source>
        <dbReference type="SAM" id="Phobius"/>
    </source>
</evidence>
<comment type="caution">
    <text evidence="3">The sequence shown here is derived from an EMBL/GenBank/DDBJ whole genome shotgun (WGS) entry which is preliminary data.</text>
</comment>
<gene>
    <name evidence="3" type="ORF">M094_3626</name>
</gene>
<proteinExistence type="predicted"/>
<organism evidence="3 4">
    <name type="scientific">Bacteroides uniformis str. 3978 T3 ii</name>
    <dbReference type="NCBI Taxonomy" id="1339349"/>
    <lineage>
        <taxon>Bacteria</taxon>
        <taxon>Pseudomonadati</taxon>
        <taxon>Bacteroidota</taxon>
        <taxon>Bacteroidia</taxon>
        <taxon>Bacteroidales</taxon>
        <taxon>Bacteroidaceae</taxon>
        <taxon>Bacteroides</taxon>
    </lineage>
</organism>
<dbReference type="Proteomes" id="UP000028013">
    <property type="component" value="Unassembled WGS sequence"/>
</dbReference>
<dbReference type="CDD" id="cd06577">
    <property type="entry name" value="PASTA_pknB"/>
    <property type="match status" value="1"/>
</dbReference>
<protein>
    <submittedName>
        <fullName evidence="3">PASTA domain protein</fullName>
    </submittedName>
</protein>
<dbReference type="AlphaFoldDB" id="A0A078SAA7"/>
<sequence length="215" mass="23332">MTIKDFFSFRQNRFFWANILAMAVVVVGLLFGVLKGLDIYTRHGEAVIVPDVKGMGVEEAEKMFRNRGLVCIVSDSSYVKTLPAGCILEYNPAAGQKVKEGRTIYLTINTIEVPLHIVPDVADNSSLRQAEARILASGFKLAEIQYIPGEKDWVYGVKYKGRQLSIGEKVPAGAVLTLMVGDGGALQADSLGVDSVGSTVEPVLSEDSAADESWF</sequence>
<dbReference type="SUPFAM" id="SSF54184">
    <property type="entry name" value="Penicillin-binding protein 2x (pbp-2x), c-terminal domain"/>
    <property type="match status" value="1"/>
</dbReference>
<dbReference type="SMART" id="SM00740">
    <property type="entry name" value="PASTA"/>
    <property type="match status" value="1"/>
</dbReference>
<reference evidence="3 4" key="1">
    <citation type="submission" date="2014-04" db="EMBL/GenBank/DDBJ databases">
        <authorList>
            <person name="Sears C."/>
            <person name="Carroll K."/>
            <person name="Sack B.R."/>
            <person name="Qadri F."/>
            <person name="Myers L.L."/>
            <person name="Chung G.-T."/>
            <person name="Escheverria P."/>
            <person name="Fraser C.M."/>
            <person name="Sadzewicz L."/>
            <person name="Shefchek K.A."/>
            <person name="Tallon L."/>
            <person name="Das S.P."/>
            <person name="Daugherty S."/>
            <person name="Mongodin E.F."/>
        </authorList>
    </citation>
    <scope>NUCLEOTIDE SEQUENCE [LARGE SCALE GENOMIC DNA]</scope>
    <source>
        <strain evidence="3 4">3978 T3 ii</strain>
    </source>
</reference>
<feature type="domain" description="PASTA" evidence="2">
    <location>
        <begin position="44"/>
        <end position="110"/>
    </location>
</feature>
<evidence type="ECO:0000313" key="3">
    <source>
        <dbReference type="EMBL" id="KDS59014.1"/>
    </source>
</evidence>
<keyword evidence="1" id="KW-0472">Membrane</keyword>
<dbReference type="EMBL" id="JNHN01000067">
    <property type="protein sequence ID" value="KDS59014.1"/>
    <property type="molecule type" value="Genomic_DNA"/>
</dbReference>
<dbReference type="PROSITE" id="PS51178">
    <property type="entry name" value="PASTA"/>
    <property type="match status" value="1"/>
</dbReference>
<evidence type="ECO:0000313" key="4">
    <source>
        <dbReference type="Proteomes" id="UP000028013"/>
    </source>
</evidence>
<keyword evidence="1" id="KW-1133">Transmembrane helix</keyword>
<name>A0A078SAA7_BACUN</name>
<dbReference type="Gene3D" id="3.30.10.20">
    <property type="match status" value="1"/>
</dbReference>
<accession>A0A078SAA7</accession>
<dbReference type="RefSeq" id="WP_035449869.1">
    <property type="nucleotide sequence ID" value="NZ_JNHN01000067.1"/>
</dbReference>
<dbReference type="PATRIC" id="fig|1339349.3.peg.477"/>
<feature type="transmembrane region" description="Helical" evidence="1">
    <location>
        <begin position="14"/>
        <end position="34"/>
    </location>
</feature>